<evidence type="ECO:0000256" key="1">
    <source>
        <dbReference type="ARBA" id="ARBA00004123"/>
    </source>
</evidence>
<evidence type="ECO:0000313" key="9">
    <source>
        <dbReference type="Proteomes" id="UP001249851"/>
    </source>
</evidence>
<feature type="compositionally biased region" description="Polar residues" evidence="6">
    <location>
        <begin position="155"/>
        <end position="172"/>
    </location>
</feature>
<accession>A0AAD9PWP9</accession>
<dbReference type="Pfam" id="PF25340">
    <property type="entry name" value="BCD_RFX"/>
    <property type="match status" value="2"/>
</dbReference>
<keyword evidence="4" id="KW-0804">Transcription</keyword>
<dbReference type="EMBL" id="JARQWQ010000116">
    <property type="protein sequence ID" value="KAK2550045.1"/>
    <property type="molecule type" value="Genomic_DNA"/>
</dbReference>
<evidence type="ECO:0000259" key="7">
    <source>
        <dbReference type="PROSITE" id="PS51526"/>
    </source>
</evidence>
<evidence type="ECO:0000256" key="4">
    <source>
        <dbReference type="ARBA" id="ARBA00023163"/>
    </source>
</evidence>
<dbReference type="Proteomes" id="UP001249851">
    <property type="component" value="Unassembled WGS sequence"/>
</dbReference>
<keyword evidence="3" id="KW-0238">DNA-binding</keyword>
<organism evidence="8 9">
    <name type="scientific">Acropora cervicornis</name>
    <name type="common">Staghorn coral</name>
    <dbReference type="NCBI Taxonomy" id="6130"/>
    <lineage>
        <taxon>Eukaryota</taxon>
        <taxon>Metazoa</taxon>
        <taxon>Cnidaria</taxon>
        <taxon>Anthozoa</taxon>
        <taxon>Hexacorallia</taxon>
        <taxon>Scleractinia</taxon>
        <taxon>Astrocoeniina</taxon>
        <taxon>Acroporidae</taxon>
        <taxon>Acropora</taxon>
    </lineage>
</organism>
<evidence type="ECO:0000256" key="5">
    <source>
        <dbReference type="ARBA" id="ARBA00023242"/>
    </source>
</evidence>
<dbReference type="FunFam" id="1.10.10.10:FF:000017">
    <property type="entry name" value="transcription factor RFX3 isoform X1"/>
    <property type="match status" value="1"/>
</dbReference>
<evidence type="ECO:0000256" key="2">
    <source>
        <dbReference type="ARBA" id="ARBA00023015"/>
    </source>
</evidence>
<dbReference type="Gene3D" id="1.10.10.10">
    <property type="entry name" value="Winged helix-like DNA-binding domain superfamily/Winged helix DNA-binding domain"/>
    <property type="match status" value="1"/>
</dbReference>
<feature type="region of interest" description="Disordered" evidence="6">
    <location>
        <begin position="447"/>
        <end position="502"/>
    </location>
</feature>
<dbReference type="GO" id="GO:0000981">
    <property type="term" value="F:DNA-binding transcription factor activity, RNA polymerase II-specific"/>
    <property type="evidence" value="ECO:0007669"/>
    <property type="project" value="TreeGrafter"/>
</dbReference>
<evidence type="ECO:0000256" key="6">
    <source>
        <dbReference type="SAM" id="MobiDB-lite"/>
    </source>
</evidence>
<evidence type="ECO:0000313" key="8">
    <source>
        <dbReference type="EMBL" id="KAK2550045.1"/>
    </source>
</evidence>
<dbReference type="SUPFAM" id="SSF46785">
    <property type="entry name" value="Winged helix' DNA-binding domain"/>
    <property type="match status" value="1"/>
</dbReference>
<feature type="compositionally biased region" description="Low complexity" evidence="6">
    <location>
        <begin position="479"/>
        <end position="502"/>
    </location>
</feature>
<keyword evidence="9" id="KW-1185">Reference proteome</keyword>
<dbReference type="InterPro" id="IPR003150">
    <property type="entry name" value="DNA-bd_RFX"/>
</dbReference>
<dbReference type="InterPro" id="IPR036388">
    <property type="entry name" value="WH-like_DNA-bd_sf"/>
</dbReference>
<keyword evidence="5" id="KW-0539">Nucleus</keyword>
<dbReference type="Pfam" id="PF02257">
    <property type="entry name" value="RFX_DNA_binding"/>
    <property type="match status" value="1"/>
</dbReference>
<dbReference type="InterPro" id="IPR036390">
    <property type="entry name" value="WH_DNA-bd_sf"/>
</dbReference>
<keyword evidence="2" id="KW-0805">Transcription regulation</keyword>
<reference evidence="8" key="2">
    <citation type="journal article" date="2023" name="Science">
        <title>Genomic signatures of disease resistance in endangered staghorn corals.</title>
        <authorList>
            <person name="Vollmer S.V."/>
            <person name="Selwyn J.D."/>
            <person name="Despard B.A."/>
            <person name="Roesel C.L."/>
        </authorList>
    </citation>
    <scope>NUCLEOTIDE SEQUENCE</scope>
    <source>
        <strain evidence="8">K2</strain>
    </source>
</reference>
<feature type="region of interest" description="Disordered" evidence="6">
    <location>
        <begin position="155"/>
        <end position="177"/>
    </location>
</feature>
<dbReference type="PANTHER" id="PTHR12619">
    <property type="entry name" value="RFX TRANSCRIPTION FACTOR FAMILY"/>
    <property type="match status" value="1"/>
</dbReference>
<reference evidence="8" key="1">
    <citation type="journal article" date="2023" name="G3 (Bethesda)">
        <title>Whole genome assembly and annotation of the endangered Caribbean coral Acropora cervicornis.</title>
        <authorList>
            <person name="Selwyn J.D."/>
            <person name="Vollmer S.V."/>
        </authorList>
    </citation>
    <scope>NUCLEOTIDE SEQUENCE</scope>
    <source>
        <strain evidence="8">K2</strain>
    </source>
</reference>
<proteinExistence type="predicted"/>
<dbReference type="GO" id="GO:0000978">
    <property type="term" value="F:RNA polymerase II cis-regulatory region sequence-specific DNA binding"/>
    <property type="evidence" value="ECO:0007669"/>
    <property type="project" value="TreeGrafter"/>
</dbReference>
<gene>
    <name evidence="8" type="ORF">P5673_029367</name>
</gene>
<feature type="compositionally biased region" description="Polar residues" evidence="6">
    <location>
        <begin position="447"/>
        <end position="462"/>
    </location>
</feature>
<dbReference type="AlphaFoldDB" id="A0AAD9PWP9"/>
<feature type="domain" description="RFX-type winged-helix" evidence="7">
    <location>
        <begin position="365"/>
        <end position="440"/>
    </location>
</feature>
<comment type="subcellular location">
    <subcellularLocation>
        <location evidence="1">Nucleus</location>
    </subcellularLocation>
</comment>
<dbReference type="InterPro" id="IPR039779">
    <property type="entry name" value="RFX-like"/>
</dbReference>
<dbReference type="InterPro" id="IPR057321">
    <property type="entry name" value="RFX1-4/6/8-like_BCD"/>
</dbReference>
<dbReference type="PANTHER" id="PTHR12619:SF33">
    <property type="entry name" value="RFX, ISOFORM H"/>
    <property type="match status" value="1"/>
</dbReference>
<evidence type="ECO:0000256" key="3">
    <source>
        <dbReference type="ARBA" id="ARBA00023125"/>
    </source>
</evidence>
<protein>
    <submittedName>
        <fullName evidence="8">Transcription factor RFX3</fullName>
    </submittedName>
</protein>
<dbReference type="GO" id="GO:0005634">
    <property type="term" value="C:nucleus"/>
    <property type="evidence" value="ECO:0007669"/>
    <property type="project" value="UniProtKB-SubCell"/>
</dbReference>
<name>A0AAD9PWP9_ACRCE</name>
<sequence>MEMLDELVDLHLEFLGMKPRFPSIKKEEKQPCLFDMEDVLHLDSNTTPVPHVGRFVKSEPCTDGFSVASRLPPHLPPLSFSGHSRLSHLDHPFYPLHCQQGRPAVKQGASGCRGEVKAVAKFVYVVSNDLSRSLSPRRQCSQGYKVFPEFPSSNYSSTDRRMATTQSQQSFVAPNFDSGDVKSQAGATSNVASSPQDLITQQVVSAANAHGIVVSSQNVQQSPHQTTLPVNTVTLTVQPTQLQASQVTIQPQIITANVISSEDFQAKEGFQTAEVHYVEGPSDPAIYPNGTQANAYHYNDATMFAQQTAAPYIDASQQQQNFTSVTTPGAVTSGQTGFIQVTPAGAAMQTQRHPITHTTRASPATVQWLVDNYETAEGVSLPRSTLYNHYLQHCQANKLDAVNAASFGKLIRSVFMGLRTRRLGTRGNSKYHYYGIRIKPSSPLNALSDESQVAMRQSPSTQKRLKPATRLDSSETGDAATQSTAVSADQQAQQSQMQQHQQYLGDVTQGLPEFDELDLKGIPPPENITEQDLDTFVDIDDGEYESRLAQSKLLQLCEYDPIITFVKGCDQVLYQTLVEVLVPDVLRPIPGLESWLQNSLDQIPKKMADVKVTSCSAFAQTLRRYTSLNHLAQAARAVLQNSSQITQMLADLNRVDFANVQEQASWVCQCDDSVVYRLEQDFKLTLQQQEHEGTDEFPKAARQFLLKWSFYSSMIIRDLTLRSAASFGSFHLIRLLYDEYMFYLMVQPLLARLLPRALERQGLVLWNQKPRGLERAKGIVFYLLPVKYEQRYFNHEVFWCCKMKLKLVKF</sequence>
<dbReference type="PROSITE" id="PS51526">
    <property type="entry name" value="RFX_DBD"/>
    <property type="match status" value="1"/>
</dbReference>
<comment type="caution">
    <text evidence="8">The sequence shown here is derived from an EMBL/GenBank/DDBJ whole genome shotgun (WGS) entry which is preliminary data.</text>
</comment>